<proteinExistence type="predicted"/>
<dbReference type="PANTHER" id="PTHR33154">
    <property type="entry name" value="TRANSCRIPTIONAL REGULATOR, ARSR FAMILY"/>
    <property type="match status" value="1"/>
</dbReference>
<evidence type="ECO:0000313" key="5">
    <source>
        <dbReference type="EMBL" id="NMR18690.1"/>
    </source>
</evidence>
<dbReference type="SUPFAM" id="SSF46785">
    <property type="entry name" value="Winged helix' DNA-binding domain"/>
    <property type="match status" value="1"/>
</dbReference>
<feature type="domain" description="HTH arsR-type" evidence="4">
    <location>
        <begin position="1"/>
        <end position="94"/>
    </location>
</feature>
<dbReference type="GO" id="GO:0003700">
    <property type="term" value="F:DNA-binding transcription factor activity"/>
    <property type="evidence" value="ECO:0007669"/>
    <property type="project" value="InterPro"/>
</dbReference>
<dbReference type="EMBL" id="JABCJJ010000001">
    <property type="protein sequence ID" value="NMR18690.1"/>
    <property type="molecule type" value="Genomic_DNA"/>
</dbReference>
<dbReference type="SMART" id="SM00418">
    <property type="entry name" value="HTH_ARSR"/>
    <property type="match status" value="1"/>
</dbReference>
<dbReference type="RefSeq" id="WP_169322623.1">
    <property type="nucleotide sequence ID" value="NZ_JABCJJ010000001.1"/>
</dbReference>
<dbReference type="PROSITE" id="PS50987">
    <property type="entry name" value="HTH_ARSR_2"/>
    <property type="match status" value="1"/>
</dbReference>
<sequence>MGDVFKALADPTRRAILDELVERDGQTLFELCARLVTKHGLSSSRQAISQHLEVLEDAGLIRTRREGKYKFHDVDTAPLRAVVDRWPVRPTDKESRCPGST</sequence>
<evidence type="ECO:0000256" key="2">
    <source>
        <dbReference type="ARBA" id="ARBA00023125"/>
    </source>
</evidence>
<dbReference type="InterPro" id="IPR051081">
    <property type="entry name" value="HTH_MetalResp_TranReg"/>
</dbReference>
<evidence type="ECO:0000256" key="1">
    <source>
        <dbReference type="ARBA" id="ARBA00023015"/>
    </source>
</evidence>
<dbReference type="InterPro" id="IPR036390">
    <property type="entry name" value="WH_DNA-bd_sf"/>
</dbReference>
<keyword evidence="3" id="KW-0804">Transcription</keyword>
<evidence type="ECO:0000256" key="3">
    <source>
        <dbReference type="ARBA" id="ARBA00023163"/>
    </source>
</evidence>
<dbReference type="Gene3D" id="1.10.10.10">
    <property type="entry name" value="Winged helix-like DNA-binding domain superfamily/Winged helix DNA-binding domain"/>
    <property type="match status" value="1"/>
</dbReference>
<accession>A0A7Y0QFY5</accession>
<reference evidence="5 6" key="1">
    <citation type="submission" date="2020-04" db="EMBL/GenBank/DDBJ databases">
        <title>Sequencing and Assembly of C. fimi.</title>
        <authorList>
            <person name="Ramsey A.R."/>
        </authorList>
    </citation>
    <scope>NUCLEOTIDE SEQUENCE [LARGE SCALE GENOMIC DNA]</scope>
    <source>
        <strain evidence="5 6">SB</strain>
    </source>
</reference>
<organism evidence="5 6">
    <name type="scientific">Cellulomonas fimi</name>
    <dbReference type="NCBI Taxonomy" id="1708"/>
    <lineage>
        <taxon>Bacteria</taxon>
        <taxon>Bacillati</taxon>
        <taxon>Actinomycetota</taxon>
        <taxon>Actinomycetes</taxon>
        <taxon>Micrococcales</taxon>
        <taxon>Cellulomonadaceae</taxon>
        <taxon>Cellulomonas</taxon>
    </lineage>
</organism>
<dbReference type="PANTHER" id="PTHR33154:SF33">
    <property type="entry name" value="TRANSCRIPTIONAL REPRESSOR SDPR"/>
    <property type="match status" value="1"/>
</dbReference>
<dbReference type="CDD" id="cd00090">
    <property type="entry name" value="HTH_ARSR"/>
    <property type="match status" value="1"/>
</dbReference>
<comment type="caution">
    <text evidence="5">The sequence shown here is derived from an EMBL/GenBank/DDBJ whole genome shotgun (WGS) entry which is preliminary data.</text>
</comment>
<dbReference type="AlphaFoldDB" id="A0A7Y0QFY5"/>
<protein>
    <submittedName>
        <fullName evidence="5">Helix-turn-helix transcriptional regulator</fullName>
    </submittedName>
</protein>
<dbReference type="InterPro" id="IPR036388">
    <property type="entry name" value="WH-like_DNA-bd_sf"/>
</dbReference>
<name>A0A7Y0QFY5_CELFI</name>
<dbReference type="Proteomes" id="UP000562124">
    <property type="component" value="Unassembled WGS sequence"/>
</dbReference>
<dbReference type="InterPro" id="IPR011991">
    <property type="entry name" value="ArsR-like_HTH"/>
</dbReference>
<keyword evidence="1" id="KW-0805">Transcription regulation</keyword>
<dbReference type="GO" id="GO:0003677">
    <property type="term" value="F:DNA binding"/>
    <property type="evidence" value="ECO:0007669"/>
    <property type="project" value="UniProtKB-KW"/>
</dbReference>
<gene>
    <name evidence="5" type="ORF">HIR71_00350</name>
</gene>
<dbReference type="NCBIfam" id="NF033788">
    <property type="entry name" value="HTH_metalloreg"/>
    <property type="match status" value="1"/>
</dbReference>
<keyword evidence="6" id="KW-1185">Reference proteome</keyword>
<evidence type="ECO:0000313" key="6">
    <source>
        <dbReference type="Proteomes" id="UP000562124"/>
    </source>
</evidence>
<dbReference type="Pfam" id="PF12840">
    <property type="entry name" value="HTH_20"/>
    <property type="match status" value="1"/>
</dbReference>
<evidence type="ECO:0000259" key="4">
    <source>
        <dbReference type="PROSITE" id="PS50987"/>
    </source>
</evidence>
<keyword evidence="2" id="KW-0238">DNA-binding</keyword>
<dbReference type="InterPro" id="IPR001845">
    <property type="entry name" value="HTH_ArsR_DNA-bd_dom"/>
</dbReference>
<dbReference type="PRINTS" id="PR00778">
    <property type="entry name" value="HTHARSR"/>
</dbReference>